<feature type="region of interest" description="Disordered" evidence="9">
    <location>
        <begin position="1"/>
        <end position="108"/>
    </location>
</feature>
<dbReference type="SUPFAM" id="SSF46689">
    <property type="entry name" value="Homeodomain-like"/>
    <property type="match status" value="1"/>
</dbReference>
<dbReference type="PROSITE" id="PS00027">
    <property type="entry name" value="HOMEOBOX_1"/>
    <property type="match status" value="1"/>
</dbReference>
<dbReference type="PRINTS" id="PR00024">
    <property type="entry name" value="HOMEOBOX"/>
</dbReference>
<evidence type="ECO:0000256" key="7">
    <source>
        <dbReference type="PROSITE-ProRule" id="PRU00108"/>
    </source>
</evidence>
<keyword evidence="3 7" id="KW-0238">DNA-binding</keyword>
<dbReference type="InterPro" id="IPR009057">
    <property type="entry name" value="Homeodomain-like_sf"/>
</dbReference>
<keyword evidence="5 7" id="KW-0539">Nucleus</keyword>
<evidence type="ECO:0000256" key="8">
    <source>
        <dbReference type="RuleBase" id="RU000682"/>
    </source>
</evidence>
<keyword evidence="4 7" id="KW-0371">Homeobox</keyword>
<evidence type="ECO:0000259" key="10">
    <source>
        <dbReference type="PROSITE" id="PS50071"/>
    </source>
</evidence>
<feature type="compositionally biased region" description="Polar residues" evidence="9">
    <location>
        <begin position="99"/>
        <end position="108"/>
    </location>
</feature>
<dbReference type="SMART" id="SM00389">
    <property type="entry name" value="HOX"/>
    <property type="match status" value="1"/>
</dbReference>
<comment type="subcellular location">
    <subcellularLocation>
        <location evidence="1 7 8">Nucleus</location>
    </subcellularLocation>
</comment>
<evidence type="ECO:0000256" key="4">
    <source>
        <dbReference type="ARBA" id="ARBA00023155"/>
    </source>
</evidence>
<dbReference type="InterPro" id="IPR020479">
    <property type="entry name" value="HD_metazoa"/>
</dbReference>
<dbReference type="InterPro" id="IPR052002">
    <property type="entry name" value="Even-skipped_HD"/>
</dbReference>
<dbReference type="PANTHER" id="PTHR46294">
    <property type="entry name" value="SEGMENTATION PROTEIN EVEN-SKIPPED"/>
    <property type="match status" value="1"/>
</dbReference>
<dbReference type="OrthoDB" id="6159439at2759"/>
<evidence type="ECO:0000256" key="3">
    <source>
        <dbReference type="ARBA" id="ARBA00023125"/>
    </source>
</evidence>
<comment type="similarity">
    <text evidence="6">Belongs to the even-skipped homeobox family.</text>
</comment>
<evidence type="ECO:0000256" key="2">
    <source>
        <dbReference type="ARBA" id="ARBA00022473"/>
    </source>
</evidence>
<dbReference type="PROSITE" id="PS50071">
    <property type="entry name" value="HOMEOBOX_2"/>
    <property type="match status" value="1"/>
</dbReference>
<organism evidence="11 12">
    <name type="scientific">Patiria miniata</name>
    <name type="common">Bat star</name>
    <name type="synonym">Asterina miniata</name>
    <dbReference type="NCBI Taxonomy" id="46514"/>
    <lineage>
        <taxon>Eukaryota</taxon>
        <taxon>Metazoa</taxon>
        <taxon>Echinodermata</taxon>
        <taxon>Eleutherozoa</taxon>
        <taxon>Asterozoa</taxon>
        <taxon>Asteroidea</taxon>
        <taxon>Valvatacea</taxon>
        <taxon>Valvatida</taxon>
        <taxon>Asterinidae</taxon>
        <taxon>Patiria</taxon>
    </lineage>
</organism>
<dbReference type="AlphaFoldDB" id="A0A914BQ46"/>
<dbReference type="PANTHER" id="PTHR46294:SF4">
    <property type="entry name" value="SEGMENTATION PROTEIN EVEN-SKIPPED"/>
    <property type="match status" value="1"/>
</dbReference>
<dbReference type="RefSeq" id="XP_038078413.1">
    <property type="nucleotide sequence ID" value="XM_038222485.1"/>
</dbReference>
<feature type="compositionally biased region" description="Basic and acidic residues" evidence="9">
    <location>
        <begin position="84"/>
        <end position="95"/>
    </location>
</feature>
<dbReference type="FunFam" id="1.10.10.60:FF:000417">
    <property type="entry name" value="Even-skipped homeobox 1"/>
    <property type="match status" value="1"/>
</dbReference>
<proteinExistence type="inferred from homology"/>
<protein>
    <recommendedName>
        <fullName evidence="10">Homeobox domain-containing protein</fullName>
    </recommendedName>
</protein>
<dbReference type="GeneID" id="119745851"/>
<dbReference type="CDD" id="cd00086">
    <property type="entry name" value="homeodomain"/>
    <property type="match status" value="1"/>
</dbReference>
<evidence type="ECO:0000313" key="12">
    <source>
        <dbReference type="Proteomes" id="UP000887568"/>
    </source>
</evidence>
<dbReference type="OMA" id="PCACHHH"/>
<accession>A0A914BQ46</accession>
<evidence type="ECO:0000256" key="6">
    <source>
        <dbReference type="ARBA" id="ARBA00038449"/>
    </source>
</evidence>
<dbReference type="GO" id="GO:0048663">
    <property type="term" value="P:neuron fate commitment"/>
    <property type="evidence" value="ECO:0007669"/>
    <property type="project" value="UniProtKB-ARBA"/>
</dbReference>
<dbReference type="Pfam" id="PF00046">
    <property type="entry name" value="Homeodomain"/>
    <property type="match status" value="1"/>
</dbReference>
<evidence type="ECO:0000313" key="11">
    <source>
        <dbReference type="EnsemblMetazoa" id="XP_038078413.1"/>
    </source>
</evidence>
<dbReference type="GO" id="GO:0000981">
    <property type="term" value="F:DNA-binding transcription factor activity, RNA polymerase II-specific"/>
    <property type="evidence" value="ECO:0007669"/>
    <property type="project" value="InterPro"/>
</dbReference>
<feature type="DNA-binding region" description="Homeobox" evidence="7">
    <location>
        <begin position="137"/>
        <end position="196"/>
    </location>
</feature>
<reference evidence="11" key="1">
    <citation type="submission" date="2022-11" db="UniProtKB">
        <authorList>
            <consortium name="EnsemblMetazoa"/>
        </authorList>
    </citation>
    <scope>IDENTIFICATION</scope>
</reference>
<dbReference type="GO" id="GO:0000978">
    <property type="term" value="F:RNA polymerase II cis-regulatory region sequence-specific DNA binding"/>
    <property type="evidence" value="ECO:0007669"/>
    <property type="project" value="TreeGrafter"/>
</dbReference>
<dbReference type="EnsemblMetazoa" id="XM_038222485.1">
    <property type="protein sequence ID" value="XP_038078413.1"/>
    <property type="gene ID" value="LOC119745851"/>
</dbReference>
<feature type="domain" description="Homeobox" evidence="10">
    <location>
        <begin position="135"/>
        <end position="195"/>
    </location>
</feature>
<evidence type="ECO:0000256" key="9">
    <source>
        <dbReference type="SAM" id="MobiDB-lite"/>
    </source>
</evidence>
<keyword evidence="12" id="KW-1185">Reference proteome</keyword>
<name>A0A914BQ46_PATMI</name>
<evidence type="ECO:0000256" key="5">
    <source>
        <dbReference type="ARBA" id="ARBA00023242"/>
    </source>
</evidence>
<sequence>MPATESSSMEPSQAIAISTSPDHFNSSNIPLETRLYPSCNSIRRTRAEREGSGAESDAQVSSPNTEMGFHFHEFSGASSDSDAGEERHRAREQHRMSGSLKNASPIQSSEKYDSLIPSAIYSSEEYGQGDKGVDNQVRRYRTAFTREQISKLEKEFTRENYVSRPRRCELASSLNLPETTIKVWFQNRRMKDKRQRMSMAACSWPHHAALDPNLYSLMLTGRLPYPCPSTAFSYYQPAPPTLSPTVGPSHDAYSSYAMHLRGRSADLLRSMCHPYARLATGAPTFTASDLLAARAGAAAAAAASSSFIAPSSVQSQTTLPCACHHHYGHTHHTLPGTQPPSTGVPLSGVSLGLNRDSETGICALPPSVHHA</sequence>
<dbReference type="Gene3D" id="1.10.10.60">
    <property type="entry name" value="Homeodomain-like"/>
    <property type="match status" value="1"/>
</dbReference>
<keyword evidence="2" id="KW-0217">Developmental protein</keyword>
<evidence type="ECO:0000256" key="1">
    <source>
        <dbReference type="ARBA" id="ARBA00004123"/>
    </source>
</evidence>
<dbReference type="Proteomes" id="UP000887568">
    <property type="component" value="Unplaced"/>
</dbReference>
<dbReference type="InterPro" id="IPR017970">
    <property type="entry name" value="Homeobox_CS"/>
</dbReference>
<dbReference type="GO" id="GO:0005634">
    <property type="term" value="C:nucleus"/>
    <property type="evidence" value="ECO:0007669"/>
    <property type="project" value="UniProtKB-SubCell"/>
</dbReference>
<dbReference type="InterPro" id="IPR001356">
    <property type="entry name" value="HD"/>
</dbReference>
<feature type="compositionally biased region" description="Polar residues" evidence="9">
    <location>
        <begin position="1"/>
        <end position="30"/>
    </location>
</feature>